<dbReference type="Proteomes" id="UP000885750">
    <property type="component" value="Unassembled WGS sequence"/>
</dbReference>
<keyword evidence="1" id="KW-1133">Transmembrane helix</keyword>
<evidence type="ECO:0000256" key="1">
    <source>
        <dbReference type="SAM" id="Phobius"/>
    </source>
</evidence>
<feature type="transmembrane region" description="Helical" evidence="1">
    <location>
        <begin position="35"/>
        <end position="55"/>
    </location>
</feature>
<evidence type="ECO:0008006" key="3">
    <source>
        <dbReference type="Google" id="ProtNLM"/>
    </source>
</evidence>
<protein>
    <recommendedName>
        <fullName evidence="3">Nitrogen fixation protein FixH</fullName>
    </recommendedName>
</protein>
<dbReference type="Pfam" id="PF05751">
    <property type="entry name" value="FixH"/>
    <property type="match status" value="1"/>
</dbReference>
<accession>A0A7V2SY24</accession>
<feature type="transmembrane region" description="Helical" evidence="1">
    <location>
        <begin position="61"/>
        <end position="83"/>
    </location>
</feature>
<dbReference type="InterPro" id="IPR008620">
    <property type="entry name" value="FixH"/>
</dbReference>
<sequence>MNNISLLYTLGAGTILSFCLFFFFYLVLKWEGKKAAFLGIMIMWLVYFPLAYLYWPGIDVFAIHFVFYTMTGYGLGIITNVRSTRMQIEGKETQGGWFHWAPALIVFFFLLLTLQEANLITKATQYKPGIVVHDFREKENQYNDYQKQLAKQKQRGWKITGGWETPPLRNISQPFIIKAADQSGVAIENAKVTLALLSDMDTDADIHMNLPETSEGVYAKDISLPDYGEWSVLVTITKGDDVHVIKGRVEVAPPIPTE</sequence>
<reference evidence="2" key="1">
    <citation type="journal article" date="2020" name="mSystems">
        <title>Genome- and Community-Level Interaction Insights into Carbon Utilization and Element Cycling Functions of Hydrothermarchaeota in Hydrothermal Sediment.</title>
        <authorList>
            <person name="Zhou Z."/>
            <person name="Liu Y."/>
            <person name="Xu W."/>
            <person name="Pan J."/>
            <person name="Luo Z.H."/>
            <person name="Li M."/>
        </authorList>
    </citation>
    <scope>NUCLEOTIDE SEQUENCE [LARGE SCALE GENOMIC DNA]</scope>
    <source>
        <strain evidence="2">HyVt-493</strain>
    </source>
</reference>
<proteinExistence type="predicted"/>
<feature type="transmembrane region" description="Helical" evidence="1">
    <location>
        <begin position="6"/>
        <end position="28"/>
    </location>
</feature>
<organism evidence="2">
    <name type="scientific">Leucothrix mucor</name>
    <dbReference type="NCBI Taxonomy" id="45248"/>
    <lineage>
        <taxon>Bacteria</taxon>
        <taxon>Pseudomonadati</taxon>
        <taxon>Pseudomonadota</taxon>
        <taxon>Gammaproteobacteria</taxon>
        <taxon>Thiotrichales</taxon>
        <taxon>Thiotrichaceae</taxon>
        <taxon>Leucothrix</taxon>
    </lineage>
</organism>
<comment type="caution">
    <text evidence="2">The sequence shown here is derived from an EMBL/GenBank/DDBJ whole genome shotgun (WGS) entry which is preliminary data.</text>
</comment>
<gene>
    <name evidence="2" type="ORF">ENJ51_00345</name>
</gene>
<feature type="transmembrane region" description="Helical" evidence="1">
    <location>
        <begin position="95"/>
        <end position="114"/>
    </location>
</feature>
<name>A0A7V2SY24_LEUMU</name>
<dbReference type="EMBL" id="DRMS01000011">
    <property type="protein sequence ID" value="HFC91240.1"/>
    <property type="molecule type" value="Genomic_DNA"/>
</dbReference>
<evidence type="ECO:0000313" key="2">
    <source>
        <dbReference type="EMBL" id="HFC91240.1"/>
    </source>
</evidence>
<keyword evidence="1" id="KW-0472">Membrane</keyword>
<dbReference type="AlphaFoldDB" id="A0A7V2SY24"/>
<keyword evidence="1" id="KW-0812">Transmembrane</keyword>